<dbReference type="AlphaFoldDB" id="A0AB33JWW6"/>
<protein>
    <submittedName>
        <fullName evidence="1">Uncharacterized protein</fullName>
    </submittedName>
</protein>
<evidence type="ECO:0000313" key="1">
    <source>
        <dbReference type="EMBL" id="BFP46490.1"/>
    </source>
</evidence>
<organism evidence="1">
    <name type="scientific">Kitasatospora sp. CMC57</name>
    <dbReference type="NCBI Taxonomy" id="3231513"/>
    <lineage>
        <taxon>Bacteria</taxon>
        <taxon>Bacillati</taxon>
        <taxon>Actinomycetota</taxon>
        <taxon>Actinomycetes</taxon>
        <taxon>Kitasatosporales</taxon>
        <taxon>Streptomycetaceae</taxon>
        <taxon>Kitasatospora</taxon>
    </lineage>
</organism>
<dbReference type="EMBL" id="AP035881">
    <property type="protein sequence ID" value="BFP46490.1"/>
    <property type="molecule type" value="Genomic_DNA"/>
</dbReference>
<accession>A0AB33JWW6</accession>
<name>A0AB33JWW6_9ACTN</name>
<gene>
    <name evidence="1" type="ORF">KCMC57_28580</name>
</gene>
<proteinExistence type="predicted"/>
<sequence>MEPLGELGDRLGRELLLGQALVLVMLAHHARVRDGPGLGGRGRRGRVTIRGRHGNIIPYDKRRIPLRPGKPGWEIRCLATAPPIAR</sequence>
<reference evidence="1" key="1">
    <citation type="submission" date="2024-07" db="EMBL/GenBank/DDBJ databases">
        <title>Complete genome sequences of cellulolytic bacteria, Kitasatospora sp. CMC57 and Streptomyces sp. CMC78, isolated from Japanese agricultural soil.</title>
        <authorList>
            <person name="Hashimoto T."/>
            <person name="Ito M."/>
            <person name="Iwamoto M."/>
            <person name="Fukahori D."/>
            <person name="Shoda T."/>
            <person name="Sakoda M."/>
            <person name="Morohoshi T."/>
            <person name="Mitsuboshi M."/>
            <person name="Nishizawa T."/>
        </authorList>
    </citation>
    <scope>NUCLEOTIDE SEQUENCE</scope>
    <source>
        <strain evidence="1">CMC57</strain>
    </source>
</reference>